<dbReference type="OrthoDB" id="9795011at2"/>
<dbReference type="PANTHER" id="PTHR30055">
    <property type="entry name" value="HTH-TYPE TRANSCRIPTIONAL REGULATOR RUTR"/>
    <property type="match status" value="1"/>
</dbReference>
<keyword evidence="2 4" id="KW-0238">DNA-binding</keyword>
<evidence type="ECO:0000313" key="7">
    <source>
        <dbReference type="EMBL" id="MQY21572.1"/>
    </source>
</evidence>
<organism evidence="7 8">
    <name type="scientific">Nocardia macrotermitis</name>
    <dbReference type="NCBI Taxonomy" id="2585198"/>
    <lineage>
        <taxon>Bacteria</taxon>
        <taxon>Bacillati</taxon>
        <taxon>Actinomycetota</taxon>
        <taxon>Actinomycetes</taxon>
        <taxon>Mycobacteriales</taxon>
        <taxon>Nocardiaceae</taxon>
        <taxon>Nocardia</taxon>
    </lineage>
</organism>
<feature type="region of interest" description="Disordered" evidence="5">
    <location>
        <begin position="186"/>
        <end position="207"/>
    </location>
</feature>
<dbReference type="InterPro" id="IPR050109">
    <property type="entry name" value="HTH-type_TetR-like_transc_reg"/>
</dbReference>
<dbReference type="Gene3D" id="1.10.357.10">
    <property type="entry name" value="Tetracycline Repressor, domain 2"/>
    <property type="match status" value="1"/>
</dbReference>
<dbReference type="GO" id="GO:0000976">
    <property type="term" value="F:transcription cis-regulatory region binding"/>
    <property type="evidence" value="ECO:0007669"/>
    <property type="project" value="TreeGrafter"/>
</dbReference>
<evidence type="ECO:0000256" key="3">
    <source>
        <dbReference type="ARBA" id="ARBA00023163"/>
    </source>
</evidence>
<accession>A0A7K0D8E3</accession>
<evidence type="ECO:0000256" key="4">
    <source>
        <dbReference type="PROSITE-ProRule" id="PRU00335"/>
    </source>
</evidence>
<protein>
    <recommendedName>
        <fullName evidence="6">HTH tetR-type domain-containing protein</fullName>
    </recommendedName>
</protein>
<gene>
    <name evidence="7" type="ORF">NRB20_46850</name>
</gene>
<dbReference type="AlphaFoldDB" id="A0A7K0D8E3"/>
<dbReference type="Pfam" id="PF00440">
    <property type="entry name" value="TetR_N"/>
    <property type="match status" value="1"/>
</dbReference>
<dbReference type="EMBL" id="WEGK01000010">
    <property type="protein sequence ID" value="MQY21572.1"/>
    <property type="molecule type" value="Genomic_DNA"/>
</dbReference>
<reference evidence="7 8" key="1">
    <citation type="submission" date="2019-10" db="EMBL/GenBank/DDBJ databases">
        <title>Nocardia macrotermitis sp. nov. and Nocardia aurantia sp. nov., isolated from the gut of fungus growing-termite Macrotermes natalensis.</title>
        <authorList>
            <person name="Benndorf R."/>
            <person name="Schwitalla J."/>
            <person name="Martin K."/>
            <person name="De Beer W."/>
            <person name="Kaster A.-K."/>
            <person name="Vollmers J."/>
            <person name="Poulsen M."/>
            <person name="Beemelmanns C."/>
        </authorList>
    </citation>
    <scope>NUCLEOTIDE SEQUENCE [LARGE SCALE GENOMIC DNA]</scope>
    <source>
        <strain evidence="7 8">RB20</strain>
    </source>
</reference>
<dbReference type="Proteomes" id="UP000438448">
    <property type="component" value="Unassembled WGS sequence"/>
</dbReference>
<proteinExistence type="predicted"/>
<keyword evidence="3" id="KW-0804">Transcription</keyword>
<evidence type="ECO:0000256" key="5">
    <source>
        <dbReference type="SAM" id="MobiDB-lite"/>
    </source>
</evidence>
<dbReference type="InterPro" id="IPR001647">
    <property type="entry name" value="HTH_TetR"/>
</dbReference>
<evidence type="ECO:0000259" key="6">
    <source>
        <dbReference type="PROSITE" id="PS50977"/>
    </source>
</evidence>
<dbReference type="SUPFAM" id="SSF46689">
    <property type="entry name" value="Homeodomain-like"/>
    <property type="match status" value="1"/>
</dbReference>
<dbReference type="PRINTS" id="PR00455">
    <property type="entry name" value="HTHTETR"/>
</dbReference>
<evidence type="ECO:0000256" key="2">
    <source>
        <dbReference type="ARBA" id="ARBA00023125"/>
    </source>
</evidence>
<keyword evidence="1" id="KW-0805">Transcription regulation</keyword>
<comment type="caution">
    <text evidence="7">The sequence shown here is derived from an EMBL/GenBank/DDBJ whole genome shotgun (WGS) entry which is preliminary data.</text>
</comment>
<sequence>MPQSPKANRGPSAGPANRQALIDAAREVFAELGYTAPMKEIARRAGVGQGSMYRHFSDRIALAAAVFEPSIRELESLAVQSDTTLADLFDRVTEQALSSAALTELMNSNRDDPRVTLLGDRTRDTIALIVEREQAAGTLETHLSTDHAMVAVAMLATMIAKSAPEDRADTARHARDIFDAAFTRPSPAHAAAAAPHTRTHAVRRRGS</sequence>
<name>A0A7K0D8E3_9NOCA</name>
<keyword evidence="8" id="KW-1185">Reference proteome</keyword>
<feature type="domain" description="HTH tetR-type" evidence="6">
    <location>
        <begin position="15"/>
        <end position="74"/>
    </location>
</feature>
<dbReference type="PANTHER" id="PTHR30055:SF234">
    <property type="entry name" value="HTH-TYPE TRANSCRIPTIONAL REGULATOR BETI"/>
    <property type="match status" value="1"/>
</dbReference>
<feature type="compositionally biased region" description="Low complexity" evidence="5">
    <location>
        <begin position="186"/>
        <end position="196"/>
    </location>
</feature>
<dbReference type="GO" id="GO:0003700">
    <property type="term" value="F:DNA-binding transcription factor activity"/>
    <property type="evidence" value="ECO:0007669"/>
    <property type="project" value="TreeGrafter"/>
</dbReference>
<feature type="DNA-binding region" description="H-T-H motif" evidence="4">
    <location>
        <begin position="37"/>
        <end position="56"/>
    </location>
</feature>
<dbReference type="PROSITE" id="PS50977">
    <property type="entry name" value="HTH_TETR_2"/>
    <property type="match status" value="1"/>
</dbReference>
<dbReference type="RefSeq" id="WP_153412437.1">
    <property type="nucleotide sequence ID" value="NZ_WEGK01000010.1"/>
</dbReference>
<evidence type="ECO:0000313" key="8">
    <source>
        <dbReference type="Proteomes" id="UP000438448"/>
    </source>
</evidence>
<feature type="compositionally biased region" description="Basic residues" evidence="5">
    <location>
        <begin position="197"/>
        <end position="207"/>
    </location>
</feature>
<evidence type="ECO:0000256" key="1">
    <source>
        <dbReference type="ARBA" id="ARBA00023015"/>
    </source>
</evidence>
<dbReference type="InterPro" id="IPR009057">
    <property type="entry name" value="Homeodomain-like_sf"/>
</dbReference>